<protein>
    <recommendedName>
        <fullName evidence="3">Fibronectin type-III domain-containing protein</fullName>
    </recommendedName>
</protein>
<gene>
    <name evidence="4" type="ORF">F2P81_020826</name>
</gene>
<reference evidence="4 5" key="1">
    <citation type="submission" date="2019-06" db="EMBL/GenBank/DDBJ databases">
        <title>Draft genomes of female and male turbot (Scophthalmus maximus).</title>
        <authorList>
            <person name="Xu H."/>
            <person name="Xu X.-W."/>
            <person name="Shao C."/>
            <person name="Chen S."/>
        </authorList>
    </citation>
    <scope>NUCLEOTIDE SEQUENCE [LARGE SCALE GENOMIC DNA]</scope>
    <source>
        <strain evidence="4">Ysfricsl-2016a</strain>
        <tissue evidence="4">Blood</tissue>
    </source>
</reference>
<dbReference type="Gene3D" id="2.60.40.10">
    <property type="entry name" value="Immunoglobulins"/>
    <property type="match status" value="2"/>
</dbReference>
<dbReference type="AlphaFoldDB" id="A0A6A4S0N5"/>
<dbReference type="InterPro" id="IPR036116">
    <property type="entry name" value="FN3_sf"/>
</dbReference>
<dbReference type="InterPro" id="IPR050650">
    <property type="entry name" value="Type-II_Cytokine-TF_Rcpt"/>
</dbReference>
<dbReference type="PANTHER" id="PTHR20859">
    <property type="entry name" value="INTERFERON/INTERLEUKIN RECEPTOR"/>
    <property type="match status" value="1"/>
</dbReference>
<keyword evidence="2" id="KW-1133">Transmembrane helix</keyword>
<name>A0A6A4S0N5_SCOMX</name>
<dbReference type="PANTHER" id="PTHR20859:SF91">
    <property type="match status" value="1"/>
</dbReference>
<feature type="compositionally biased region" description="Acidic residues" evidence="1">
    <location>
        <begin position="1"/>
        <end position="14"/>
    </location>
</feature>
<evidence type="ECO:0000313" key="4">
    <source>
        <dbReference type="EMBL" id="KAF0026089.1"/>
    </source>
</evidence>
<proteinExistence type="predicted"/>
<evidence type="ECO:0000256" key="2">
    <source>
        <dbReference type="SAM" id="Phobius"/>
    </source>
</evidence>
<dbReference type="Proteomes" id="UP000438429">
    <property type="component" value="Unassembled WGS sequence"/>
</dbReference>
<keyword evidence="2" id="KW-0472">Membrane</keyword>
<comment type="caution">
    <text evidence="4">The sequence shown here is derived from an EMBL/GenBank/DDBJ whole genome shotgun (WGS) entry which is preliminary data.</text>
</comment>
<evidence type="ECO:0000256" key="1">
    <source>
        <dbReference type="SAM" id="MobiDB-lite"/>
    </source>
</evidence>
<accession>A0A6A4S0N5</accession>
<feature type="region of interest" description="Disordered" evidence="1">
    <location>
        <begin position="1"/>
        <end position="49"/>
    </location>
</feature>
<feature type="compositionally biased region" description="Basic and acidic residues" evidence="1">
    <location>
        <begin position="37"/>
        <end position="49"/>
    </location>
</feature>
<evidence type="ECO:0000259" key="3">
    <source>
        <dbReference type="Pfam" id="PF01108"/>
    </source>
</evidence>
<feature type="domain" description="Fibronectin type-III" evidence="3">
    <location>
        <begin position="102"/>
        <end position="185"/>
    </location>
</feature>
<dbReference type="SUPFAM" id="SSF49265">
    <property type="entry name" value="Fibronectin type III"/>
    <property type="match status" value="1"/>
</dbReference>
<keyword evidence="2" id="KW-0812">Transmembrane</keyword>
<sequence>MMSQVDDDDGDMDSDNWTNLGSQRGRGLRATGLNNKKGLEENSSDERRQVVGKSTADTSFFSGDNFVRGLVALSEMTLSRCSSFCCAFKSSSKVIIYIPVVSEETLAPPQNIHVDKWLLTWTPATEERDVTYTVQYSSFDNRVWKDVPACVQTSFNSCNVAFTKTESEYGCVMLRVQAERRGLTSRPVKACSRYGDSCTPEVRLTARPGSLTVYLSENHSMFVEHGDNAQHRVYYGKEGESLQHMLVLCVHLIQTYLQQMYEDGTSSVTIHKLEEGKHYCTKVQYIIFNQPYGLESCTQCEVIPESRHAPKQTEVIVAVVGVVVILAFLISAIAYILIFHHRRIKLWLQPPCQIPDHFLFEPFPEHHIRSSPSSSSDGHWDIISSIE</sequence>
<dbReference type="GO" id="GO:0005886">
    <property type="term" value="C:plasma membrane"/>
    <property type="evidence" value="ECO:0007669"/>
    <property type="project" value="TreeGrafter"/>
</dbReference>
<dbReference type="Pfam" id="PF01108">
    <property type="entry name" value="Tissue_fac"/>
    <property type="match status" value="1"/>
</dbReference>
<evidence type="ECO:0000313" key="5">
    <source>
        <dbReference type="Proteomes" id="UP000438429"/>
    </source>
</evidence>
<dbReference type="EMBL" id="VEVO01000019">
    <property type="protein sequence ID" value="KAF0026089.1"/>
    <property type="molecule type" value="Genomic_DNA"/>
</dbReference>
<feature type="transmembrane region" description="Helical" evidence="2">
    <location>
        <begin position="315"/>
        <end position="338"/>
    </location>
</feature>
<dbReference type="GO" id="GO:0004896">
    <property type="term" value="F:cytokine receptor activity"/>
    <property type="evidence" value="ECO:0007669"/>
    <property type="project" value="TreeGrafter"/>
</dbReference>
<dbReference type="InterPro" id="IPR013783">
    <property type="entry name" value="Ig-like_fold"/>
</dbReference>
<dbReference type="InterPro" id="IPR003961">
    <property type="entry name" value="FN3_dom"/>
</dbReference>
<organism evidence="4 5">
    <name type="scientific">Scophthalmus maximus</name>
    <name type="common">Turbot</name>
    <name type="synonym">Psetta maxima</name>
    <dbReference type="NCBI Taxonomy" id="52904"/>
    <lineage>
        <taxon>Eukaryota</taxon>
        <taxon>Metazoa</taxon>
        <taxon>Chordata</taxon>
        <taxon>Craniata</taxon>
        <taxon>Vertebrata</taxon>
        <taxon>Euteleostomi</taxon>
        <taxon>Actinopterygii</taxon>
        <taxon>Neopterygii</taxon>
        <taxon>Teleostei</taxon>
        <taxon>Neoteleostei</taxon>
        <taxon>Acanthomorphata</taxon>
        <taxon>Carangaria</taxon>
        <taxon>Pleuronectiformes</taxon>
        <taxon>Pleuronectoidei</taxon>
        <taxon>Scophthalmidae</taxon>
        <taxon>Scophthalmus</taxon>
    </lineage>
</organism>